<dbReference type="RefSeq" id="WP_380226720.1">
    <property type="nucleotide sequence ID" value="NZ_JBHSOF010000023.1"/>
</dbReference>
<organism evidence="9 10">
    <name type="scientific">Kitasatospora misakiensis</name>
    <dbReference type="NCBI Taxonomy" id="67330"/>
    <lineage>
        <taxon>Bacteria</taxon>
        <taxon>Bacillati</taxon>
        <taxon>Actinomycetota</taxon>
        <taxon>Actinomycetes</taxon>
        <taxon>Kitasatosporales</taxon>
        <taxon>Streptomycetaceae</taxon>
        <taxon>Kitasatospora</taxon>
    </lineage>
</organism>
<evidence type="ECO:0000313" key="10">
    <source>
        <dbReference type="Proteomes" id="UP001595975"/>
    </source>
</evidence>
<sequence length="720" mass="75765">MMDLIARLANRHARVMVLCAVVVAAVAAFIGAPVVTSLTGGNPDFVTPGSGSVRADDRIGAATGIQSDGGIIALVDTGAPVDDPRTREEVDKVAGLMSGDPTFADVLTYYGTQDKNLVSRDGRQTAVVGRLKDSAGDHYQDAVDRLSDRLDGDRAVRLGGSEVVGNQVVSTVQHDLERAELLAFPVLFLLSLWIFRSLVASALPLVIGGLNVVLTLLGLRVVDQFTPMSIFSLNLVTALGLGLAIDYSLLIVSRFRSEMTVEPDIDRAISVTLHTAGRTILFSSLTVSAAMASLFVFRQRFLYSMAVGGLLVSASALLVALLVLPPMLRLLGRHIDFLAPARFRRSLEAPENTDGGWFAMARGVMRRAPLVAIGASALLVVLGLPFLKVAFTTVGPSSLPTSASSRSVADTLRADFPADPLESVQVVVATGGDAAAAQPRMDALRERIAALPGAASVTPAVALNADTWLLQVTPAEPGLSGESQTLVKDVRALSGPDEVLVGGQTATFVDLKDSLTGRLPAAALIVFLTSMLVLLLMTGSLVLPLKAVVMNLLTLAATFGILVFVFQWGHGAGLFGADTQNALDATQPVLLFAMVFGLSTDYGVFLLARIKEARDAGVGETEAVAQGLGRTGRVVTAAAVLFCVALGALATSEIVFIKELGLGTALGVLLDATIVRALLVPSLMRLLGHWNWWAPAPLRWLYERFGLREGGAPPLAVEKS</sequence>
<feature type="transmembrane region" description="Helical" evidence="7">
    <location>
        <begin position="202"/>
        <end position="222"/>
    </location>
</feature>
<feature type="transmembrane region" description="Helical" evidence="7">
    <location>
        <begin position="550"/>
        <end position="569"/>
    </location>
</feature>
<feature type="transmembrane region" description="Helical" evidence="7">
    <location>
        <begin position="273"/>
        <end position="295"/>
    </location>
</feature>
<gene>
    <name evidence="9" type="ORF">ACFP3U_18820</name>
</gene>
<accession>A0ABW0X975</accession>
<evidence type="ECO:0000256" key="5">
    <source>
        <dbReference type="ARBA" id="ARBA00022989"/>
    </source>
</evidence>
<dbReference type="Gene3D" id="1.20.1640.10">
    <property type="entry name" value="Multidrug efflux transporter AcrB transmembrane domain"/>
    <property type="match status" value="2"/>
</dbReference>
<comment type="similarity">
    <text evidence="2">Belongs to the resistance-nodulation-cell division (RND) (TC 2.A.6) family. MmpL subfamily.</text>
</comment>
<dbReference type="SUPFAM" id="SSF82866">
    <property type="entry name" value="Multidrug efflux transporter AcrB transmembrane domain"/>
    <property type="match status" value="2"/>
</dbReference>
<evidence type="ECO:0000256" key="2">
    <source>
        <dbReference type="ARBA" id="ARBA00010157"/>
    </source>
</evidence>
<evidence type="ECO:0000259" key="8">
    <source>
        <dbReference type="Pfam" id="PF03176"/>
    </source>
</evidence>
<keyword evidence="3" id="KW-1003">Cell membrane</keyword>
<evidence type="ECO:0000256" key="6">
    <source>
        <dbReference type="ARBA" id="ARBA00023136"/>
    </source>
</evidence>
<feature type="transmembrane region" description="Helical" evidence="7">
    <location>
        <begin position="589"/>
        <end position="608"/>
    </location>
</feature>
<evidence type="ECO:0000313" key="9">
    <source>
        <dbReference type="EMBL" id="MFC5665026.1"/>
    </source>
</evidence>
<dbReference type="PANTHER" id="PTHR33406">
    <property type="entry name" value="MEMBRANE PROTEIN MJ1562-RELATED"/>
    <property type="match status" value="1"/>
</dbReference>
<feature type="domain" description="Membrane transport protein MMPL" evidence="8">
    <location>
        <begin position="399"/>
        <end position="695"/>
    </location>
</feature>
<keyword evidence="5 7" id="KW-1133">Transmembrane helix</keyword>
<feature type="domain" description="Membrane transport protein MMPL" evidence="8">
    <location>
        <begin position="48"/>
        <end position="367"/>
    </location>
</feature>
<dbReference type="InterPro" id="IPR050545">
    <property type="entry name" value="Mycobact_MmpL"/>
</dbReference>
<dbReference type="PANTHER" id="PTHR33406:SF11">
    <property type="entry name" value="MEMBRANE PROTEIN SCO6666-RELATED"/>
    <property type="match status" value="1"/>
</dbReference>
<keyword evidence="4 7" id="KW-0812">Transmembrane</keyword>
<feature type="transmembrane region" description="Helical" evidence="7">
    <location>
        <begin position="521"/>
        <end position="543"/>
    </location>
</feature>
<evidence type="ECO:0000256" key="7">
    <source>
        <dbReference type="SAM" id="Phobius"/>
    </source>
</evidence>
<dbReference type="Pfam" id="PF03176">
    <property type="entry name" value="MMPL"/>
    <property type="match status" value="2"/>
</dbReference>
<evidence type="ECO:0000256" key="3">
    <source>
        <dbReference type="ARBA" id="ARBA00022475"/>
    </source>
</evidence>
<comment type="subcellular location">
    <subcellularLocation>
        <location evidence="1">Cell membrane</location>
        <topology evidence="1">Multi-pass membrane protein</topology>
    </subcellularLocation>
</comment>
<evidence type="ECO:0000256" key="1">
    <source>
        <dbReference type="ARBA" id="ARBA00004651"/>
    </source>
</evidence>
<proteinExistence type="inferred from homology"/>
<keyword evidence="6 7" id="KW-0472">Membrane</keyword>
<feature type="transmembrane region" description="Helical" evidence="7">
    <location>
        <begin position="370"/>
        <end position="391"/>
    </location>
</feature>
<feature type="transmembrane region" description="Helical" evidence="7">
    <location>
        <begin position="179"/>
        <end position="195"/>
    </location>
</feature>
<feature type="transmembrane region" description="Helical" evidence="7">
    <location>
        <begin position="301"/>
        <end position="324"/>
    </location>
</feature>
<protein>
    <submittedName>
        <fullName evidence="9">MMPL family transporter</fullName>
    </submittedName>
</protein>
<comment type="caution">
    <text evidence="9">The sequence shown here is derived from an EMBL/GenBank/DDBJ whole genome shotgun (WGS) entry which is preliminary data.</text>
</comment>
<evidence type="ECO:0000256" key="4">
    <source>
        <dbReference type="ARBA" id="ARBA00022692"/>
    </source>
</evidence>
<feature type="transmembrane region" description="Helical" evidence="7">
    <location>
        <begin position="634"/>
        <end position="656"/>
    </location>
</feature>
<keyword evidence="10" id="KW-1185">Reference proteome</keyword>
<name>A0ABW0X975_9ACTN</name>
<feature type="transmembrane region" description="Helical" evidence="7">
    <location>
        <begin position="228"/>
        <end position="252"/>
    </location>
</feature>
<reference evidence="10" key="1">
    <citation type="journal article" date="2019" name="Int. J. Syst. Evol. Microbiol.">
        <title>The Global Catalogue of Microorganisms (GCM) 10K type strain sequencing project: providing services to taxonomists for standard genome sequencing and annotation.</title>
        <authorList>
            <consortium name="The Broad Institute Genomics Platform"/>
            <consortium name="The Broad Institute Genome Sequencing Center for Infectious Disease"/>
            <person name="Wu L."/>
            <person name="Ma J."/>
        </authorList>
    </citation>
    <scope>NUCLEOTIDE SEQUENCE [LARGE SCALE GENOMIC DNA]</scope>
    <source>
        <strain evidence="10">CGMCC 4.1437</strain>
    </source>
</reference>
<dbReference type="EMBL" id="JBHSOF010000023">
    <property type="protein sequence ID" value="MFC5665026.1"/>
    <property type="molecule type" value="Genomic_DNA"/>
</dbReference>
<dbReference type="InterPro" id="IPR004869">
    <property type="entry name" value="MMPL_dom"/>
</dbReference>
<dbReference type="Proteomes" id="UP001595975">
    <property type="component" value="Unassembled WGS sequence"/>
</dbReference>